<evidence type="ECO:0000313" key="1">
    <source>
        <dbReference type="EMBL" id="KAF5821303.1"/>
    </source>
</evidence>
<name>A0A9K3P3S1_HELAN</name>
<proteinExistence type="predicted"/>
<sequence length="55" mass="6521">MLCLLHKHTQTSKRCRNQDNNSIAITIHFPSDQYIQGMPKCRPHWVMLCRLSVIR</sequence>
<accession>A0A9K3P3S1</accession>
<evidence type="ECO:0000313" key="2">
    <source>
        <dbReference type="Proteomes" id="UP000215914"/>
    </source>
</evidence>
<reference evidence="1" key="1">
    <citation type="journal article" date="2017" name="Nature">
        <title>The sunflower genome provides insights into oil metabolism, flowering and Asterid evolution.</title>
        <authorList>
            <person name="Badouin H."/>
            <person name="Gouzy J."/>
            <person name="Grassa C.J."/>
            <person name="Murat F."/>
            <person name="Staton S.E."/>
            <person name="Cottret L."/>
            <person name="Lelandais-Briere C."/>
            <person name="Owens G.L."/>
            <person name="Carrere S."/>
            <person name="Mayjonade B."/>
            <person name="Legrand L."/>
            <person name="Gill N."/>
            <person name="Kane N.C."/>
            <person name="Bowers J.E."/>
            <person name="Hubner S."/>
            <person name="Bellec A."/>
            <person name="Berard A."/>
            <person name="Berges H."/>
            <person name="Blanchet N."/>
            <person name="Boniface M.C."/>
            <person name="Brunel D."/>
            <person name="Catrice O."/>
            <person name="Chaidir N."/>
            <person name="Claudel C."/>
            <person name="Donnadieu C."/>
            <person name="Faraut T."/>
            <person name="Fievet G."/>
            <person name="Helmstetter N."/>
            <person name="King M."/>
            <person name="Knapp S.J."/>
            <person name="Lai Z."/>
            <person name="Le Paslier M.C."/>
            <person name="Lippi Y."/>
            <person name="Lorenzon L."/>
            <person name="Mandel J.R."/>
            <person name="Marage G."/>
            <person name="Marchand G."/>
            <person name="Marquand E."/>
            <person name="Bret-Mestries E."/>
            <person name="Morien E."/>
            <person name="Nambeesan S."/>
            <person name="Nguyen T."/>
            <person name="Pegot-Espagnet P."/>
            <person name="Pouilly N."/>
            <person name="Raftis F."/>
            <person name="Sallet E."/>
            <person name="Schiex T."/>
            <person name="Thomas J."/>
            <person name="Vandecasteele C."/>
            <person name="Vares D."/>
            <person name="Vear F."/>
            <person name="Vautrin S."/>
            <person name="Crespi M."/>
            <person name="Mangin B."/>
            <person name="Burke J.M."/>
            <person name="Salse J."/>
            <person name="Munos S."/>
            <person name="Vincourt P."/>
            <person name="Rieseberg L.H."/>
            <person name="Langlade N.B."/>
        </authorList>
    </citation>
    <scope>NUCLEOTIDE SEQUENCE</scope>
    <source>
        <tissue evidence="1">Leaves</tissue>
    </source>
</reference>
<keyword evidence="2" id="KW-1185">Reference proteome</keyword>
<dbReference type="EMBL" id="MNCJ02000316">
    <property type="protein sequence ID" value="KAF5821303.1"/>
    <property type="molecule type" value="Genomic_DNA"/>
</dbReference>
<reference evidence="1" key="2">
    <citation type="submission" date="2020-06" db="EMBL/GenBank/DDBJ databases">
        <title>Helianthus annuus Genome sequencing and assembly Release 2.</title>
        <authorList>
            <person name="Gouzy J."/>
            <person name="Langlade N."/>
            <person name="Munos S."/>
        </authorList>
    </citation>
    <scope>NUCLEOTIDE SEQUENCE</scope>
    <source>
        <tissue evidence="1">Leaves</tissue>
    </source>
</reference>
<organism evidence="1 2">
    <name type="scientific">Helianthus annuus</name>
    <name type="common">Common sunflower</name>
    <dbReference type="NCBI Taxonomy" id="4232"/>
    <lineage>
        <taxon>Eukaryota</taxon>
        <taxon>Viridiplantae</taxon>
        <taxon>Streptophyta</taxon>
        <taxon>Embryophyta</taxon>
        <taxon>Tracheophyta</taxon>
        <taxon>Spermatophyta</taxon>
        <taxon>Magnoliopsida</taxon>
        <taxon>eudicotyledons</taxon>
        <taxon>Gunneridae</taxon>
        <taxon>Pentapetalae</taxon>
        <taxon>asterids</taxon>
        <taxon>campanulids</taxon>
        <taxon>Asterales</taxon>
        <taxon>Asteraceae</taxon>
        <taxon>Asteroideae</taxon>
        <taxon>Heliantheae alliance</taxon>
        <taxon>Heliantheae</taxon>
        <taxon>Helianthus</taxon>
    </lineage>
</organism>
<dbReference type="AlphaFoldDB" id="A0A9K3P3S1"/>
<gene>
    <name evidence="1" type="ORF">HanXRQr2_Chr01g0012351</name>
</gene>
<protein>
    <submittedName>
        <fullName evidence="1">Uncharacterized protein</fullName>
    </submittedName>
</protein>
<dbReference type="Gramene" id="mRNA:HanXRQr2_Chr01g0012351">
    <property type="protein sequence ID" value="CDS:HanXRQr2_Chr01g0012351.1"/>
    <property type="gene ID" value="HanXRQr2_Chr01g0012351"/>
</dbReference>
<dbReference type="Proteomes" id="UP000215914">
    <property type="component" value="Unassembled WGS sequence"/>
</dbReference>
<comment type="caution">
    <text evidence="1">The sequence shown here is derived from an EMBL/GenBank/DDBJ whole genome shotgun (WGS) entry which is preliminary data.</text>
</comment>